<proteinExistence type="predicted"/>
<name>A0A937CUE4_9BURK</name>
<protein>
    <submittedName>
        <fullName evidence="1">Uncharacterized protein</fullName>
    </submittedName>
</protein>
<evidence type="ECO:0000313" key="1">
    <source>
        <dbReference type="EMBL" id="MBL0393570.1"/>
    </source>
</evidence>
<dbReference type="EMBL" id="JAEQNE010000005">
    <property type="protein sequence ID" value="MBL0393570.1"/>
    <property type="molecule type" value="Genomic_DNA"/>
</dbReference>
<accession>A0A937CUE4</accession>
<dbReference type="RefSeq" id="WP_201676223.1">
    <property type="nucleotide sequence ID" value="NZ_JAEQNE010000005.1"/>
</dbReference>
<dbReference type="AlphaFoldDB" id="A0A937CUE4"/>
<reference evidence="1 2" key="1">
    <citation type="journal article" date="2017" name="Int. J. Syst. Evol. Microbiol.">
        <title>Ramlibacter monticola sp. nov., isolated from forest soil.</title>
        <authorList>
            <person name="Chaudhary D.K."/>
            <person name="Kim J."/>
        </authorList>
    </citation>
    <scope>NUCLEOTIDE SEQUENCE [LARGE SCALE GENOMIC DNA]</scope>
    <source>
        <strain evidence="1 2">KACC 19175</strain>
    </source>
</reference>
<dbReference type="Proteomes" id="UP000599109">
    <property type="component" value="Unassembled WGS sequence"/>
</dbReference>
<evidence type="ECO:0000313" key="2">
    <source>
        <dbReference type="Proteomes" id="UP000599109"/>
    </source>
</evidence>
<gene>
    <name evidence="1" type="ORF">JJ685_20705</name>
</gene>
<comment type="caution">
    <text evidence="1">The sequence shown here is derived from an EMBL/GenBank/DDBJ whole genome shotgun (WGS) entry which is preliminary data.</text>
</comment>
<sequence>MTTAGYIFEVELRLRAAEREFSDSLAAIHQAVHGSSDFEEFKTAYLEAEKGRRQQRYSVREARKHIESASEEFASDNGVLEPPASP</sequence>
<organism evidence="1 2">
    <name type="scientific">Ramlibacter monticola</name>
    <dbReference type="NCBI Taxonomy" id="1926872"/>
    <lineage>
        <taxon>Bacteria</taxon>
        <taxon>Pseudomonadati</taxon>
        <taxon>Pseudomonadota</taxon>
        <taxon>Betaproteobacteria</taxon>
        <taxon>Burkholderiales</taxon>
        <taxon>Comamonadaceae</taxon>
        <taxon>Ramlibacter</taxon>
    </lineage>
</organism>
<keyword evidence="2" id="KW-1185">Reference proteome</keyword>